<keyword evidence="4" id="KW-1185">Reference proteome</keyword>
<dbReference type="AlphaFoldDB" id="A0A0S4KQT3"/>
<keyword evidence="1" id="KW-0175">Coiled coil</keyword>
<name>A0A0S4KQT3_BODSA</name>
<reference evidence="4" key="1">
    <citation type="submission" date="2015-09" db="EMBL/GenBank/DDBJ databases">
        <authorList>
            <consortium name="Pathogen Informatics"/>
        </authorList>
    </citation>
    <scope>NUCLEOTIDE SEQUENCE [LARGE SCALE GENOMIC DNA]</scope>
    <source>
        <strain evidence="4">Lake Konstanz</strain>
    </source>
</reference>
<accession>A0A0S4KQT3</accession>
<feature type="compositionally biased region" description="Pro residues" evidence="2">
    <location>
        <begin position="7"/>
        <end position="16"/>
    </location>
</feature>
<evidence type="ECO:0000256" key="1">
    <source>
        <dbReference type="SAM" id="Coils"/>
    </source>
</evidence>
<proteinExistence type="predicted"/>
<gene>
    <name evidence="3" type="ORF">BSAL_37725</name>
</gene>
<dbReference type="VEuPathDB" id="TriTrypDB:BSAL_37725"/>
<organism evidence="3 4">
    <name type="scientific">Bodo saltans</name>
    <name type="common">Flagellated protozoan</name>
    <dbReference type="NCBI Taxonomy" id="75058"/>
    <lineage>
        <taxon>Eukaryota</taxon>
        <taxon>Discoba</taxon>
        <taxon>Euglenozoa</taxon>
        <taxon>Kinetoplastea</taxon>
        <taxon>Metakinetoplastina</taxon>
        <taxon>Eubodonida</taxon>
        <taxon>Bodonidae</taxon>
        <taxon>Bodo</taxon>
    </lineage>
</organism>
<feature type="region of interest" description="Disordered" evidence="2">
    <location>
        <begin position="1"/>
        <end position="43"/>
    </location>
</feature>
<evidence type="ECO:0000256" key="2">
    <source>
        <dbReference type="SAM" id="MobiDB-lite"/>
    </source>
</evidence>
<evidence type="ECO:0000313" key="3">
    <source>
        <dbReference type="EMBL" id="CUI15312.1"/>
    </source>
</evidence>
<dbReference type="Proteomes" id="UP000051952">
    <property type="component" value="Unassembled WGS sequence"/>
</dbReference>
<sequence>MSVATTPAPPSAPRPPQQQQRTSNATIDKTELSALPVNPRTARIGSDSQGIVAVQSSSTTAVVAAPPPSSTTQPSGLQDVAFYNSVANEFPDSSAPVLTSLLHSHRSVVSTEMNADVQLMEVQSRVEHFRAIALEKAASDAAIQQVELKQEQLENQKDFMRRDVEHNHAWKRMEDLVAQMEKRMEADLSSSDSSTASQFTDAWEDLARRKVAMDAQLMESYRALEKRTDDDQRAHLELEFMAKQSKAIVNEAVSRSVVRADEEMDRLRLSFQFRNESVLRLLDADASHHRRDILAEEQRCWSYLHEQFVEEHQRVERYLNVQRSFDSLLYHVAASEKGMRFNEEMDEERHWVRFLESASQRRIVLDVVESAVSSSVRR</sequence>
<feature type="coiled-coil region" evidence="1">
    <location>
        <begin position="136"/>
        <end position="163"/>
    </location>
</feature>
<dbReference type="EMBL" id="CYKH01002046">
    <property type="protein sequence ID" value="CUI15312.1"/>
    <property type="molecule type" value="Genomic_DNA"/>
</dbReference>
<protein>
    <submittedName>
        <fullName evidence="3">Uncharacterized protein</fullName>
    </submittedName>
</protein>
<evidence type="ECO:0000313" key="4">
    <source>
        <dbReference type="Proteomes" id="UP000051952"/>
    </source>
</evidence>